<accession>A0ABT9UVY3</accession>
<dbReference type="Proteomes" id="UP001228504">
    <property type="component" value="Unassembled WGS sequence"/>
</dbReference>
<evidence type="ECO:0008006" key="3">
    <source>
        <dbReference type="Google" id="ProtNLM"/>
    </source>
</evidence>
<keyword evidence="2" id="KW-1185">Reference proteome</keyword>
<evidence type="ECO:0000313" key="1">
    <source>
        <dbReference type="EMBL" id="MDQ0150486.1"/>
    </source>
</evidence>
<reference evidence="1 2" key="1">
    <citation type="submission" date="2023-07" db="EMBL/GenBank/DDBJ databases">
        <title>Genomic Encyclopedia of Type Strains, Phase IV (KMG-IV): sequencing the most valuable type-strain genomes for metagenomic binning, comparative biology and taxonomic classification.</title>
        <authorList>
            <person name="Goeker M."/>
        </authorList>
    </citation>
    <scope>NUCLEOTIDE SEQUENCE [LARGE SCALE GENOMIC DNA]</scope>
    <source>
        <strain evidence="1 2">DSM 20694</strain>
    </source>
</reference>
<dbReference type="RefSeq" id="WP_307487175.1">
    <property type="nucleotide sequence ID" value="NZ_JAUSUF010000010.1"/>
</dbReference>
<dbReference type="EMBL" id="JAUSUF010000010">
    <property type="protein sequence ID" value="MDQ0150486.1"/>
    <property type="molecule type" value="Genomic_DNA"/>
</dbReference>
<evidence type="ECO:0000313" key="2">
    <source>
        <dbReference type="Proteomes" id="UP001228504"/>
    </source>
</evidence>
<sequence>MTKIHKNNHSSPVVSITSTTIELLEYIKETIGFGKIIKKTNYNIEKHKNCYTFVVNYNNAISLLEDIYPYLVIKSKSKRAKMIIEDYKNLTPRNSRYSDNLLKEKYEFYRKFRKIK</sequence>
<dbReference type="Gene3D" id="3.10.28.10">
    <property type="entry name" value="Homing endonucleases"/>
    <property type="match status" value="1"/>
</dbReference>
<organism evidence="1 2">
    <name type="scientific">Eubacterium multiforme</name>
    <dbReference type="NCBI Taxonomy" id="83339"/>
    <lineage>
        <taxon>Bacteria</taxon>
        <taxon>Bacillati</taxon>
        <taxon>Bacillota</taxon>
        <taxon>Clostridia</taxon>
        <taxon>Eubacteriales</taxon>
        <taxon>Eubacteriaceae</taxon>
        <taxon>Eubacterium</taxon>
    </lineage>
</organism>
<gene>
    <name evidence="1" type="ORF">J2S18_002434</name>
</gene>
<dbReference type="InterPro" id="IPR027434">
    <property type="entry name" value="Homing_endonucl"/>
</dbReference>
<name>A0ABT9UVY3_9FIRM</name>
<proteinExistence type="predicted"/>
<comment type="caution">
    <text evidence="1">The sequence shown here is derived from an EMBL/GenBank/DDBJ whole genome shotgun (WGS) entry which is preliminary data.</text>
</comment>
<protein>
    <recommendedName>
        <fullName evidence="3">Homing endonuclease LAGLIDADG domain-containing protein</fullName>
    </recommendedName>
</protein>
<dbReference type="SUPFAM" id="SSF55608">
    <property type="entry name" value="Homing endonucleases"/>
    <property type="match status" value="1"/>
</dbReference>